<accession>A0A0S4TKH8</accession>
<name>A0A0S4TKH8_CRYHO</name>
<dbReference type="VEuPathDB" id="CryptoDB:GY17_00000796"/>
<dbReference type="AlphaFoldDB" id="A0A0S4TKH8"/>
<dbReference type="EMBL" id="LN877954">
    <property type="protein sequence ID" value="CUV07905.1"/>
    <property type="molecule type" value="Genomic_DNA"/>
</dbReference>
<reference evidence="1" key="1">
    <citation type="submission" date="2015-08" db="EMBL/GenBank/DDBJ databases">
        <authorList>
            <person name="Babu N.S."/>
            <person name="Beckwith C.J."/>
            <person name="Beseler K.G."/>
            <person name="Brison A."/>
            <person name="Carone J.V."/>
            <person name="Caskin T.P."/>
            <person name="Diamond M."/>
            <person name="Durham M.E."/>
            <person name="Foxe J.M."/>
            <person name="Go M."/>
            <person name="Henderson B.A."/>
            <person name="Jones I.B."/>
            <person name="McGettigan J.A."/>
            <person name="Micheletti S.J."/>
            <person name="Nasrallah M.E."/>
            <person name="Ortiz D."/>
            <person name="Piller C.R."/>
            <person name="Privatt S.R."/>
            <person name="Schneider S.L."/>
            <person name="Sharp S."/>
            <person name="Smith T.C."/>
            <person name="Stanton J.D."/>
            <person name="Ullery H.E."/>
            <person name="Wilson R.J."/>
            <person name="Serrano M.G."/>
            <person name="Buck G."/>
            <person name="Lee V."/>
            <person name="Wang Y."/>
            <person name="Carvalho R."/>
            <person name="Voegtly L."/>
            <person name="Shi R."/>
            <person name="Duckworth R."/>
            <person name="Johnson A."/>
            <person name="Loviza R."/>
            <person name="Walstead R."/>
            <person name="Shah Z."/>
            <person name="Kiflezghi M."/>
            <person name="Wade K."/>
            <person name="Ball S.L."/>
            <person name="Bradley K.W."/>
            <person name="Asai D.J."/>
            <person name="Bowman C.A."/>
            <person name="Russell D.A."/>
            <person name="Pope W.H."/>
            <person name="Jacobs-Sera D."/>
            <person name="Hendrix R.W."/>
            <person name="Hatfull G.F."/>
        </authorList>
    </citation>
    <scope>NUCLEOTIDE SEQUENCE [LARGE SCALE GENOMIC DNA]</scope>
</reference>
<dbReference type="VEuPathDB" id="CryptoDB:ChTU502y2012_405g0250"/>
<dbReference type="OrthoDB" id="337371at2759"/>
<dbReference type="VEuPathDB" id="CryptoDB:Chro.80405"/>
<sequence length="522" mass="60335">MLYLNIFISTFITINLVKGSKLTGYKLEPGIEADNGWQKLILGVNSAYDSSSGDLLLDSRTSFVNDYTNFKEATISLNRDVCDENPDIISSSKPSGNFPTHIPLERKSVSSFIRRGISINMTNSDYNSNIQYPRVKHFKYTLPELVFEPYQRLMSFAIEICMIPSIWYLEIIHCMHMGMAPFFTGMLMSYSLQDIIGASIMSLGYKNEKFSIYNCKNSVSIVADNQVSPYYDEICEKVEACIISRPFSNGPFSKLRTELQERIDRSYKLIKPLDSFLDPKAFARFAILTTILNIQNNKFLSSISAERNFLVIRSMLSSLGYYALSSAAKLQFVSEISVAKFFSVMIPMWLSMKIPRYKKRCVQQIAAFSKTNIKSYELLTYFCQEVISSGFIYENNDKPYIELERTDSLYPQRVLHTHYPHFIPNISERKLYTEYDNSWAVSVTDAFKVPSIMEKPNEGFSKIYYSRKYKKTRRKATHGQDIGPSGKNNSRTLRQEFRSQLTKVFFSKKTRNYFEIMNKVRE</sequence>
<proteinExistence type="predicted"/>
<protein>
    <submittedName>
        <fullName evidence="1">Uncharacterized protein</fullName>
    </submittedName>
</protein>
<organism evidence="1">
    <name type="scientific">Cryptosporidium hominis</name>
    <dbReference type="NCBI Taxonomy" id="237895"/>
    <lineage>
        <taxon>Eukaryota</taxon>
        <taxon>Sar</taxon>
        <taxon>Alveolata</taxon>
        <taxon>Apicomplexa</taxon>
        <taxon>Conoidasida</taxon>
        <taxon>Coccidia</taxon>
        <taxon>Eucoccidiorida</taxon>
        <taxon>Eimeriorina</taxon>
        <taxon>Cryptosporidiidae</taxon>
        <taxon>Cryptosporidium</taxon>
    </lineage>
</organism>
<dbReference type="VEuPathDB" id="CryptoDB:CHUDEA8_3530"/>
<evidence type="ECO:0000313" key="1">
    <source>
        <dbReference type="EMBL" id="CUV07905.1"/>
    </source>
</evidence>
<dbReference type="Proteomes" id="UP000199752">
    <property type="component" value="Chromosome 8"/>
</dbReference>
<gene>
    <name evidence="1" type="ORF">CHUDEA8_3530</name>
</gene>